<dbReference type="Pfam" id="PF16035">
    <property type="entry name" value="Chalcone_2"/>
    <property type="match status" value="2"/>
</dbReference>
<dbReference type="InterPro" id="IPR036298">
    <property type="entry name" value="Chalcone_isomerase_sf"/>
</dbReference>
<dbReference type="Proteomes" id="UP001150266">
    <property type="component" value="Unassembled WGS sequence"/>
</dbReference>
<protein>
    <submittedName>
        <fullName evidence="2">Chalcone isomerase</fullName>
    </submittedName>
</protein>
<dbReference type="PANTHER" id="PTHR47284:SF3">
    <property type="entry name" value="FATTY-ACID-BINDING PROTEIN 2"/>
    <property type="match status" value="1"/>
</dbReference>
<dbReference type="PANTHER" id="PTHR47284">
    <property type="entry name" value="FATTY-ACID-BINDING PROTEIN 2"/>
    <property type="match status" value="1"/>
</dbReference>
<keyword evidence="3" id="KW-1185">Reference proteome</keyword>
<name>A0A9W9A808_9AGAR</name>
<evidence type="ECO:0000313" key="2">
    <source>
        <dbReference type="EMBL" id="KAJ4476677.1"/>
    </source>
</evidence>
<evidence type="ECO:0000313" key="3">
    <source>
        <dbReference type="Proteomes" id="UP001150266"/>
    </source>
</evidence>
<organism evidence="2 3">
    <name type="scientific">Lentinula aciculospora</name>
    <dbReference type="NCBI Taxonomy" id="153920"/>
    <lineage>
        <taxon>Eukaryota</taxon>
        <taxon>Fungi</taxon>
        <taxon>Dikarya</taxon>
        <taxon>Basidiomycota</taxon>
        <taxon>Agaricomycotina</taxon>
        <taxon>Agaricomycetes</taxon>
        <taxon>Agaricomycetidae</taxon>
        <taxon>Agaricales</taxon>
        <taxon>Marasmiineae</taxon>
        <taxon>Omphalotaceae</taxon>
        <taxon>Lentinula</taxon>
    </lineage>
</organism>
<proteinExistence type="predicted"/>
<dbReference type="EMBL" id="JAOTPV010000011">
    <property type="protein sequence ID" value="KAJ4476677.1"/>
    <property type="molecule type" value="Genomic_DNA"/>
</dbReference>
<comment type="caution">
    <text evidence="2">The sequence shown here is derived from an EMBL/GenBank/DDBJ whole genome shotgun (WGS) entry which is preliminary data.</text>
</comment>
<dbReference type="Gene3D" id="3.50.70.10">
    <property type="match status" value="1"/>
</dbReference>
<dbReference type="SUPFAM" id="SSF54626">
    <property type="entry name" value="Chalcone isomerase"/>
    <property type="match status" value="1"/>
</dbReference>
<accession>A0A9W9A808</accession>
<feature type="domain" description="Chalcone isomerase" evidence="1">
    <location>
        <begin position="73"/>
        <end position="193"/>
    </location>
</feature>
<dbReference type="AlphaFoldDB" id="A0A9W9A808"/>
<dbReference type="OrthoDB" id="18193at2759"/>
<dbReference type="InterPro" id="IPR016087">
    <property type="entry name" value="Chalcone_isomerase"/>
</dbReference>
<gene>
    <name evidence="2" type="ORF">J3R30DRAFT_3291649</name>
</gene>
<evidence type="ECO:0000259" key="1">
    <source>
        <dbReference type="Pfam" id="PF16035"/>
    </source>
</evidence>
<dbReference type="InterPro" id="IPR016088">
    <property type="entry name" value="Chalcone_isomerase_3-sand"/>
</dbReference>
<feature type="non-terminal residue" evidence="2">
    <location>
        <position position="200"/>
    </location>
</feature>
<reference evidence="2" key="1">
    <citation type="submission" date="2022-08" db="EMBL/GenBank/DDBJ databases">
        <title>A Global Phylogenomic Analysis of the Shiitake Genus Lentinula.</title>
        <authorList>
            <consortium name="DOE Joint Genome Institute"/>
            <person name="Sierra-Patev S."/>
            <person name="Min B."/>
            <person name="Naranjo-Ortiz M."/>
            <person name="Looney B."/>
            <person name="Konkel Z."/>
            <person name="Slot J.C."/>
            <person name="Sakamoto Y."/>
            <person name="Steenwyk J.L."/>
            <person name="Rokas A."/>
            <person name="Carro J."/>
            <person name="Camarero S."/>
            <person name="Ferreira P."/>
            <person name="Molpeceres G."/>
            <person name="Ruiz-Duenas F.J."/>
            <person name="Serrano A."/>
            <person name="Henrissat B."/>
            <person name="Drula E."/>
            <person name="Hughes K.W."/>
            <person name="Mata J.L."/>
            <person name="Ishikawa N.K."/>
            <person name="Vargas-Isla R."/>
            <person name="Ushijima S."/>
            <person name="Smith C.A."/>
            <person name="Ahrendt S."/>
            <person name="Andreopoulos W."/>
            <person name="He G."/>
            <person name="Labutti K."/>
            <person name="Lipzen A."/>
            <person name="Ng V."/>
            <person name="Riley R."/>
            <person name="Sandor L."/>
            <person name="Barry K."/>
            <person name="Martinez A.T."/>
            <person name="Xiao Y."/>
            <person name="Gibbons J.G."/>
            <person name="Terashima K."/>
            <person name="Grigoriev I.V."/>
            <person name="Hibbett D.S."/>
        </authorList>
    </citation>
    <scope>NUCLEOTIDE SEQUENCE</scope>
    <source>
        <strain evidence="2">JLM2183</strain>
    </source>
</reference>
<sequence>VVDSATGIRFPKTIRVASKVPLPTLSLVGVGVRTVSFLRIQVYSVGFYADLNNANLKFEPTMTPDDKIREIVNTCACEIRIVPTRNTSYSHLRDAFIRAITARLRDGRKNGTTTEEEAVEAASPIRKLKTLFPNTALTKHSPLDIFLYPPTPGKPRALTFRDLGSVESDWVAREFVLHYFDGDGPSPALKKMVVETVETL</sequence>
<dbReference type="GO" id="GO:0016872">
    <property type="term" value="F:intramolecular lyase activity"/>
    <property type="evidence" value="ECO:0007669"/>
    <property type="project" value="InterPro"/>
</dbReference>
<keyword evidence="2" id="KW-0413">Isomerase</keyword>
<feature type="domain" description="Chalcone isomerase" evidence="1">
    <location>
        <begin position="25"/>
        <end position="54"/>
    </location>
</feature>